<sequence length="176" mass="18940">MALCPFPTVAAWVWWRILTTQLMYGLGSNLGHTGARMCNISSLFSARCNRASVMNSNAAQTAIGTHTRTFCRVKGNVLPGPEFATDAKEDDNDRTGVTAGRTIRSGVRGTIWIGLEPVRSSGAKSRPGPRAGSVGWSVHSLQFLVAIIVFIIFNVIVVVVVVIVVVDVKKPEPYGV</sequence>
<dbReference type="Proteomes" id="UP000075886">
    <property type="component" value="Unassembled WGS sequence"/>
</dbReference>
<dbReference type="VEuPathDB" id="VectorBase:AFAF015240"/>
<feature type="chain" id="PRO_5008133366" evidence="2">
    <location>
        <begin position="28"/>
        <end position="176"/>
    </location>
</feature>
<reference evidence="4" key="1">
    <citation type="submission" date="2014-01" db="EMBL/GenBank/DDBJ databases">
        <title>The Genome Sequence of Anopheles farauti FAR1 (V2).</title>
        <authorList>
            <consortium name="The Broad Institute Genomics Platform"/>
            <person name="Neafsey D.E."/>
            <person name="Besansky N."/>
            <person name="Howell P."/>
            <person name="Walton C."/>
            <person name="Young S.K."/>
            <person name="Zeng Q."/>
            <person name="Gargeya S."/>
            <person name="Fitzgerald M."/>
            <person name="Haas B."/>
            <person name="Abouelleil A."/>
            <person name="Allen A.W."/>
            <person name="Alvarado L."/>
            <person name="Arachchi H.M."/>
            <person name="Berlin A.M."/>
            <person name="Chapman S.B."/>
            <person name="Gainer-Dewar J."/>
            <person name="Goldberg J."/>
            <person name="Griggs A."/>
            <person name="Gujja S."/>
            <person name="Hansen M."/>
            <person name="Howarth C."/>
            <person name="Imamovic A."/>
            <person name="Ireland A."/>
            <person name="Larimer J."/>
            <person name="McCowan C."/>
            <person name="Murphy C."/>
            <person name="Pearson M."/>
            <person name="Poon T.W."/>
            <person name="Priest M."/>
            <person name="Roberts A."/>
            <person name="Saif S."/>
            <person name="Shea T."/>
            <person name="Sisk P."/>
            <person name="Sykes S."/>
            <person name="Wortman J."/>
            <person name="Nusbaum C."/>
            <person name="Birren B."/>
        </authorList>
    </citation>
    <scope>NUCLEOTIDE SEQUENCE [LARGE SCALE GENOMIC DNA]</scope>
    <source>
        <strain evidence="4">FAR1</strain>
    </source>
</reference>
<keyword evidence="2" id="KW-0732">Signal</keyword>
<name>A0A182QR67_9DIPT</name>
<reference evidence="3" key="2">
    <citation type="submission" date="2020-05" db="UniProtKB">
        <authorList>
            <consortium name="EnsemblMetazoa"/>
        </authorList>
    </citation>
    <scope>IDENTIFICATION</scope>
    <source>
        <strain evidence="3">FAR1</strain>
    </source>
</reference>
<feature type="transmembrane region" description="Helical" evidence="1">
    <location>
        <begin position="143"/>
        <end position="166"/>
    </location>
</feature>
<keyword evidence="1" id="KW-0472">Membrane</keyword>
<protein>
    <submittedName>
        <fullName evidence="3">Uncharacterized protein</fullName>
    </submittedName>
</protein>
<evidence type="ECO:0000313" key="4">
    <source>
        <dbReference type="Proteomes" id="UP000075886"/>
    </source>
</evidence>
<keyword evidence="1" id="KW-1133">Transmembrane helix</keyword>
<evidence type="ECO:0000256" key="1">
    <source>
        <dbReference type="SAM" id="Phobius"/>
    </source>
</evidence>
<evidence type="ECO:0000313" key="3">
    <source>
        <dbReference type="EnsemblMetazoa" id="AFAF015240-PA"/>
    </source>
</evidence>
<feature type="signal peptide" evidence="2">
    <location>
        <begin position="1"/>
        <end position="27"/>
    </location>
</feature>
<evidence type="ECO:0000256" key="2">
    <source>
        <dbReference type="SAM" id="SignalP"/>
    </source>
</evidence>
<dbReference type="EnsemblMetazoa" id="AFAF015240-RA">
    <property type="protein sequence ID" value="AFAF015240-PA"/>
    <property type="gene ID" value="AFAF015240"/>
</dbReference>
<dbReference type="AlphaFoldDB" id="A0A182QR67"/>
<keyword evidence="1" id="KW-0812">Transmembrane</keyword>
<organism evidence="3 4">
    <name type="scientific">Anopheles farauti</name>
    <dbReference type="NCBI Taxonomy" id="69004"/>
    <lineage>
        <taxon>Eukaryota</taxon>
        <taxon>Metazoa</taxon>
        <taxon>Ecdysozoa</taxon>
        <taxon>Arthropoda</taxon>
        <taxon>Hexapoda</taxon>
        <taxon>Insecta</taxon>
        <taxon>Pterygota</taxon>
        <taxon>Neoptera</taxon>
        <taxon>Endopterygota</taxon>
        <taxon>Diptera</taxon>
        <taxon>Nematocera</taxon>
        <taxon>Culicoidea</taxon>
        <taxon>Culicidae</taxon>
        <taxon>Anophelinae</taxon>
        <taxon>Anopheles</taxon>
    </lineage>
</organism>
<keyword evidence="4" id="KW-1185">Reference proteome</keyword>
<proteinExistence type="predicted"/>
<accession>A0A182QR67</accession>
<dbReference type="EMBL" id="AXCN02001461">
    <property type="status" value="NOT_ANNOTATED_CDS"/>
    <property type="molecule type" value="Genomic_DNA"/>
</dbReference>